<dbReference type="PROSITE" id="PS50110">
    <property type="entry name" value="RESPONSE_REGULATORY"/>
    <property type="match status" value="2"/>
</dbReference>
<comment type="caution">
    <text evidence="6">The sequence shown here is derived from an EMBL/GenBank/DDBJ whole genome shotgun (WGS) entry which is preliminary data.</text>
</comment>
<dbReference type="EC" id="2.7.7.65" evidence="1"/>
<dbReference type="Pfam" id="PF00990">
    <property type="entry name" value="GGDEF"/>
    <property type="match status" value="1"/>
</dbReference>
<evidence type="ECO:0000313" key="6">
    <source>
        <dbReference type="EMBL" id="MSU88301.1"/>
    </source>
</evidence>
<protein>
    <recommendedName>
        <fullName evidence="1">diguanylate cyclase</fullName>
        <ecNumber evidence="1">2.7.7.65</ecNumber>
    </recommendedName>
</protein>
<dbReference type="GO" id="GO:0052621">
    <property type="term" value="F:diguanylate cyclase activity"/>
    <property type="evidence" value="ECO:0007669"/>
    <property type="project" value="UniProtKB-EC"/>
</dbReference>
<dbReference type="GO" id="GO:0000160">
    <property type="term" value="P:phosphorelay signal transduction system"/>
    <property type="evidence" value="ECO:0007669"/>
    <property type="project" value="InterPro"/>
</dbReference>
<dbReference type="AlphaFoldDB" id="A0A6L5YVH5"/>
<dbReference type="GO" id="GO:0043709">
    <property type="term" value="P:cell adhesion involved in single-species biofilm formation"/>
    <property type="evidence" value="ECO:0007669"/>
    <property type="project" value="TreeGrafter"/>
</dbReference>
<dbReference type="InterPro" id="IPR000160">
    <property type="entry name" value="GGDEF_dom"/>
</dbReference>
<dbReference type="Gene3D" id="3.40.50.2300">
    <property type="match status" value="2"/>
</dbReference>
<dbReference type="InterPro" id="IPR001789">
    <property type="entry name" value="Sig_transdc_resp-reg_receiver"/>
</dbReference>
<feature type="domain" description="Response regulatory" evidence="4">
    <location>
        <begin position="158"/>
        <end position="277"/>
    </location>
</feature>
<accession>A0A6L5YVH5</accession>
<dbReference type="PROSITE" id="PS50887">
    <property type="entry name" value="GGDEF"/>
    <property type="match status" value="1"/>
</dbReference>
<dbReference type="EMBL" id="WIND01000001">
    <property type="protein sequence ID" value="MSU88301.1"/>
    <property type="molecule type" value="Genomic_DNA"/>
</dbReference>
<evidence type="ECO:0000259" key="5">
    <source>
        <dbReference type="PROSITE" id="PS50887"/>
    </source>
</evidence>
<evidence type="ECO:0000256" key="2">
    <source>
        <dbReference type="ARBA" id="ARBA00034247"/>
    </source>
</evidence>
<dbReference type="SUPFAM" id="SSF52172">
    <property type="entry name" value="CheY-like"/>
    <property type="match status" value="2"/>
</dbReference>
<dbReference type="SMART" id="SM00267">
    <property type="entry name" value="GGDEF"/>
    <property type="match status" value="1"/>
</dbReference>
<dbReference type="InterPro" id="IPR011006">
    <property type="entry name" value="CheY-like_superfamily"/>
</dbReference>
<evidence type="ECO:0000259" key="4">
    <source>
        <dbReference type="PROSITE" id="PS50110"/>
    </source>
</evidence>
<dbReference type="GO" id="GO:1902201">
    <property type="term" value="P:negative regulation of bacterial-type flagellum-dependent cell motility"/>
    <property type="evidence" value="ECO:0007669"/>
    <property type="project" value="TreeGrafter"/>
</dbReference>
<dbReference type="PANTHER" id="PTHR45138:SF9">
    <property type="entry name" value="DIGUANYLATE CYCLASE DGCM-RELATED"/>
    <property type="match status" value="1"/>
</dbReference>
<comment type="caution">
    <text evidence="3">Lacks conserved residue(s) required for the propagation of feature annotation.</text>
</comment>
<dbReference type="Proteomes" id="UP000474957">
    <property type="component" value="Unassembled WGS sequence"/>
</dbReference>
<dbReference type="InterPro" id="IPR043128">
    <property type="entry name" value="Rev_trsase/Diguanyl_cyclase"/>
</dbReference>
<dbReference type="SMART" id="SM00448">
    <property type="entry name" value="REC"/>
    <property type="match status" value="1"/>
</dbReference>
<sequence>MAGRVLIIDPNPGNRLLLKSLLLAAYCAVDTLSDAAAPDAAARAGDVDLVFIEGGCAGADALLQALKRTPHTAHLPVIVTVPRHAAGDEALTAAFRAGADDVMTRPYSAVALHARMRMFLRLKRMHDELSLRGDTADLLAGCAGMAEPGAGWQGPPAPLVVLDPEPRALAALGGRLTASMARPVLRCGSPGETLAACGAQPVAAVLAAMTGPRAADLGFRLIGNMQADPALRHTPVLAVVPVGDEAMASRALDMGAADFVTPEVPMAELVARIDALDRRRILSALLRDQVRSGMRMAITDPLTGLYNRHYANRHVPRLLARSGTAERAFTLMMLDLDNFKAINDGHGHGCGDRVLRAVAERLRDNVRSVDLVARQGGEEFLIAMPDTAPETGARAAERLRAAVSALRIRPAPALPPLSVTISVGVAVAMPGRQPSFERLCAEADRALYESKLAGRNCVHFASAAA</sequence>
<dbReference type="PANTHER" id="PTHR45138">
    <property type="entry name" value="REGULATORY COMPONENTS OF SENSORY TRANSDUCTION SYSTEM"/>
    <property type="match status" value="1"/>
</dbReference>
<comment type="catalytic activity">
    <reaction evidence="2">
        <text>2 GTP = 3',3'-c-di-GMP + 2 diphosphate</text>
        <dbReference type="Rhea" id="RHEA:24898"/>
        <dbReference type="ChEBI" id="CHEBI:33019"/>
        <dbReference type="ChEBI" id="CHEBI:37565"/>
        <dbReference type="ChEBI" id="CHEBI:58805"/>
        <dbReference type="EC" id="2.7.7.65"/>
    </reaction>
</comment>
<reference evidence="6 7" key="1">
    <citation type="submission" date="2019-10" db="EMBL/GenBank/DDBJ databases">
        <title>Cognatihalovulum marinum gen. nov. sp. nov., a new member of the family Rhodobacteraceae isolated from deep seawater of the Northwest Indian Ocean.</title>
        <authorList>
            <person name="Ruan C."/>
            <person name="Wang J."/>
            <person name="Zheng X."/>
            <person name="Song L."/>
            <person name="Zhu Y."/>
            <person name="Huang Y."/>
            <person name="Lu Z."/>
            <person name="Du W."/>
            <person name="Huang L."/>
            <person name="Dai X."/>
        </authorList>
    </citation>
    <scope>NUCLEOTIDE SEQUENCE [LARGE SCALE GENOMIC DNA]</scope>
    <source>
        <strain evidence="6 7">2CG4</strain>
    </source>
</reference>
<name>A0A6L5YVH5_9RHOB</name>
<organism evidence="6 7">
    <name type="scientific">Halovulum marinum</name>
    <dbReference type="NCBI Taxonomy" id="2662447"/>
    <lineage>
        <taxon>Bacteria</taxon>
        <taxon>Pseudomonadati</taxon>
        <taxon>Pseudomonadota</taxon>
        <taxon>Alphaproteobacteria</taxon>
        <taxon>Rhodobacterales</taxon>
        <taxon>Paracoccaceae</taxon>
        <taxon>Halovulum</taxon>
    </lineage>
</organism>
<evidence type="ECO:0000313" key="7">
    <source>
        <dbReference type="Proteomes" id="UP000474957"/>
    </source>
</evidence>
<feature type="domain" description="GGDEF" evidence="5">
    <location>
        <begin position="327"/>
        <end position="463"/>
    </location>
</feature>
<gene>
    <name evidence="6" type="ORF">GE300_01555</name>
</gene>
<dbReference type="SUPFAM" id="SSF55073">
    <property type="entry name" value="Nucleotide cyclase"/>
    <property type="match status" value="1"/>
</dbReference>
<dbReference type="InterPro" id="IPR050469">
    <property type="entry name" value="Diguanylate_Cyclase"/>
</dbReference>
<dbReference type="InterPro" id="IPR029787">
    <property type="entry name" value="Nucleotide_cyclase"/>
</dbReference>
<dbReference type="RefSeq" id="WP_154444223.1">
    <property type="nucleotide sequence ID" value="NZ_WIND01000001.1"/>
</dbReference>
<proteinExistence type="predicted"/>
<dbReference type="NCBIfam" id="TIGR00254">
    <property type="entry name" value="GGDEF"/>
    <property type="match status" value="1"/>
</dbReference>
<evidence type="ECO:0000256" key="1">
    <source>
        <dbReference type="ARBA" id="ARBA00012528"/>
    </source>
</evidence>
<dbReference type="CDD" id="cd01949">
    <property type="entry name" value="GGDEF"/>
    <property type="match status" value="1"/>
</dbReference>
<feature type="domain" description="Response regulatory" evidence="4">
    <location>
        <begin position="4"/>
        <end position="120"/>
    </location>
</feature>
<evidence type="ECO:0000256" key="3">
    <source>
        <dbReference type="PROSITE-ProRule" id="PRU00169"/>
    </source>
</evidence>
<dbReference type="GO" id="GO:0005886">
    <property type="term" value="C:plasma membrane"/>
    <property type="evidence" value="ECO:0007669"/>
    <property type="project" value="TreeGrafter"/>
</dbReference>
<keyword evidence="7" id="KW-1185">Reference proteome</keyword>
<dbReference type="FunFam" id="3.30.70.270:FF:000001">
    <property type="entry name" value="Diguanylate cyclase domain protein"/>
    <property type="match status" value="1"/>
</dbReference>
<dbReference type="Gene3D" id="3.30.70.270">
    <property type="match status" value="1"/>
</dbReference>